<accession>A0A3B0VCC4</accession>
<evidence type="ECO:0000313" key="1">
    <source>
        <dbReference type="EMBL" id="VAW29484.1"/>
    </source>
</evidence>
<dbReference type="AlphaFoldDB" id="A0A3B0VCC4"/>
<protein>
    <submittedName>
        <fullName evidence="1">Uncharacterized protein</fullName>
    </submittedName>
</protein>
<feature type="non-terminal residue" evidence="1">
    <location>
        <position position="24"/>
    </location>
</feature>
<dbReference type="EMBL" id="UOES01000580">
    <property type="protein sequence ID" value="VAW29484.1"/>
    <property type="molecule type" value="Genomic_DNA"/>
</dbReference>
<reference evidence="1" key="1">
    <citation type="submission" date="2018-06" db="EMBL/GenBank/DDBJ databases">
        <authorList>
            <person name="Zhirakovskaya E."/>
        </authorList>
    </citation>
    <scope>NUCLEOTIDE SEQUENCE</scope>
</reference>
<organism evidence="1">
    <name type="scientific">hydrothermal vent metagenome</name>
    <dbReference type="NCBI Taxonomy" id="652676"/>
    <lineage>
        <taxon>unclassified sequences</taxon>
        <taxon>metagenomes</taxon>
        <taxon>ecological metagenomes</taxon>
    </lineage>
</organism>
<proteinExistence type="predicted"/>
<name>A0A3B0VCC4_9ZZZZ</name>
<gene>
    <name evidence="1" type="ORF">MNBD_BACTEROID06-492</name>
</gene>
<sequence>MNKFIKLNEWSIIEEGFHPENNKV</sequence>